<feature type="coiled-coil region" evidence="7">
    <location>
        <begin position="309"/>
        <end position="376"/>
    </location>
</feature>
<dbReference type="AlphaFoldDB" id="A0A2T0FEL7"/>
<dbReference type="GO" id="GO:0005681">
    <property type="term" value="C:spliceosomal complex"/>
    <property type="evidence" value="ECO:0007669"/>
    <property type="project" value="UniProtKB-KW"/>
</dbReference>
<dbReference type="PANTHER" id="PTHR14398:SF0">
    <property type="entry name" value="ZINC FINGER PROTEIN SWM"/>
    <property type="match status" value="1"/>
</dbReference>
<evidence type="ECO:0000259" key="9">
    <source>
        <dbReference type="PROSITE" id="PS50102"/>
    </source>
</evidence>
<dbReference type="SUPFAM" id="SSF54928">
    <property type="entry name" value="RNA-binding domain, RBD"/>
    <property type="match status" value="1"/>
</dbReference>
<keyword evidence="3" id="KW-0508">mRNA splicing</keyword>
<evidence type="ECO:0000256" key="5">
    <source>
        <dbReference type="ARBA" id="ARBA00025004"/>
    </source>
</evidence>
<proteinExistence type="inferred from homology"/>
<dbReference type="OrthoDB" id="443401at2759"/>
<dbReference type="RefSeq" id="XP_024663356.1">
    <property type="nucleotide sequence ID" value="XM_024807588.1"/>
</dbReference>
<dbReference type="InterPro" id="IPR043094">
    <property type="entry name" value="Nab2/ZC3H14_N_sf"/>
</dbReference>
<evidence type="ECO:0000313" key="11">
    <source>
        <dbReference type="Proteomes" id="UP000238350"/>
    </source>
</evidence>
<dbReference type="InterPro" id="IPR000504">
    <property type="entry name" value="RRM_dom"/>
</dbReference>
<dbReference type="PANTHER" id="PTHR14398">
    <property type="entry name" value="RNA RECOGNITION RRM/RNP DOMAIN"/>
    <property type="match status" value="1"/>
</dbReference>
<feature type="region of interest" description="Disordered" evidence="8">
    <location>
        <begin position="391"/>
        <end position="418"/>
    </location>
</feature>
<evidence type="ECO:0000313" key="10">
    <source>
        <dbReference type="EMBL" id="PRT53410.1"/>
    </source>
</evidence>
<dbReference type="GeneID" id="36514779"/>
<accession>A0A2T0FEL7</accession>
<feature type="compositionally biased region" description="Gly residues" evidence="8">
    <location>
        <begin position="406"/>
        <end position="418"/>
    </location>
</feature>
<evidence type="ECO:0000256" key="1">
    <source>
        <dbReference type="ARBA" id="ARBA00005544"/>
    </source>
</evidence>
<dbReference type="EMBL" id="NDIQ01000001">
    <property type="protein sequence ID" value="PRT53410.1"/>
    <property type="molecule type" value="Genomic_DNA"/>
</dbReference>
<dbReference type="SMART" id="SM00360">
    <property type="entry name" value="RRM"/>
    <property type="match status" value="1"/>
</dbReference>
<keyword evidence="11" id="KW-1185">Reference proteome</keyword>
<evidence type="ECO:0000256" key="7">
    <source>
        <dbReference type="SAM" id="Coils"/>
    </source>
</evidence>
<comment type="caution">
    <text evidence="10">The sequence shown here is derived from an EMBL/GenBank/DDBJ whole genome shotgun (WGS) entry which is preliminary data.</text>
</comment>
<dbReference type="PROSITE" id="PS50102">
    <property type="entry name" value="RRM"/>
    <property type="match status" value="1"/>
</dbReference>
<comment type="similarity">
    <text evidence="1">Belongs to the SNU71 family.</text>
</comment>
<protein>
    <recommendedName>
        <fullName evidence="2">U1 small nuclear ribonucleoprotein component SNU71</fullName>
    </recommendedName>
</protein>
<dbReference type="Gene3D" id="3.30.70.330">
    <property type="match status" value="1"/>
</dbReference>
<evidence type="ECO:0000256" key="2">
    <source>
        <dbReference type="ARBA" id="ARBA00014280"/>
    </source>
</evidence>
<evidence type="ECO:0000256" key="8">
    <source>
        <dbReference type="SAM" id="MobiDB-lite"/>
    </source>
</evidence>
<comment type="function">
    <text evidence="5">Component of the U1 snRNP particle, which recognizes and binds the 5'-splice site of pre-mRNA. Together with other non-snRNP factors, U1 snRNP forms the spliceosomal commitment complex, that targets pre-mRNA to the splicing pathway.</text>
</comment>
<reference evidence="10 11" key="1">
    <citation type="submission" date="2017-04" db="EMBL/GenBank/DDBJ databases">
        <title>Genome sequencing of [Candida] sorbophila.</title>
        <authorList>
            <person name="Ahn J.O."/>
        </authorList>
    </citation>
    <scope>NUCLEOTIDE SEQUENCE [LARGE SCALE GENOMIC DNA]</scope>
    <source>
        <strain evidence="10 11">DS02</strain>
    </source>
</reference>
<sequence>MDSQVLEQLKPWIEQKLQGASDMDPKDLADYVIVLLQNSSSPAEQRAACERDLEEFLHSATSGFLDALFEQIHRIQNPEAQAPSNIAQPSFAPPQPFSGNQPMQMMGGQEEFRASFRNRNNDGANNSDFGFQAPQIPPQFANNPKAFADMMVAMAMQNGGEGFPPGTFPPKFNVHGGKPNHNNRRNNRLNKDGGPSKPMLGSVHNELSVANRRLVVDKLPDDKLNEDILRSYFAQFGNITKVRVDHTWHLAELEFESHDQAVAAHDSPAPIFDNRFIKVYWRKKDESDPQEIDVEAVKRMQAVKQQQFLEREQKKKENHEKMQRLIEMRTKLLQEQEALLKQGAASGVIDETNNLTDRLKQQVESLKAEAQALGIDGSSPQPARGGYRGGYRGGFRGRGSPYSRGGFRGGRGSFRGGRGGFTNASLDLRPKTVLVKGVPLEREEALREHLVSVDHSNIERQSDNSVLVSFNDRRTAEQFFHNNDPSVGSVEKSWVRDNGSDEMEM</sequence>
<gene>
    <name evidence="10" type="ORF">B9G98_01030</name>
</gene>
<keyword evidence="7" id="KW-0175">Coiled coil</keyword>
<dbReference type="InterPro" id="IPR012677">
    <property type="entry name" value="Nucleotide-bd_a/b_plait_sf"/>
</dbReference>
<dbReference type="Gene3D" id="1.10.340.40">
    <property type="entry name" value="Nuclear abundant poly(A) RNA-bind protein 2, N-terminal domain"/>
    <property type="match status" value="1"/>
</dbReference>
<dbReference type="GO" id="GO:0003723">
    <property type="term" value="F:RNA binding"/>
    <property type="evidence" value="ECO:0007669"/>
    <property type="project" value="UniProtKB-UniRule"/>
</dbReference>
<dbReference type="STRING" id="45607.A0A2T0FEL7"/>
<keyword evidence="3" id="KW-0507">mRNA processing</keyword>
<feature type="domain" description="RRM" evidence="9">
    <location>
        <begin position="212"/>
        <end position="284"/>
    </location>
</feature>
<dbReference type="InterPro" id="IPR002483">
    <property type="entry name" value="PWI_dom"/>
</dbReference>
<keyword evidence="3" id="KW-0747">Spliceosome</keyword>
<dbReference type="CDD" id="cd12257">
    <property type="entry name" value="RRM1_RBM26_like"/>
    <property type="match status" value="1"/>
</dbReference>
<feature type="region of interest" description="Disordered" evidence="8">
    <location>
        <begin position="175"/>
        <end position="198"/>
    </location>
</feature>
<organism evidence="10 11">
    <name type="scientific">Wickerhamiella sorbophila</name>
    <dbReference type="NCBI Taxonomy" id="45607"/>
    <lineage>
        <taxon>Eukaryota</taxon>
        <taxon>Fungi</taxon>
        <taxon>Dikarya</taxon>
        <taxon>Ascomycota</taxon>
        <taxon>Saccharomycotina</taxon>
        <taxon>Dipodascomycetes</taxon>
        <taxon>Dipodascales</taxon>
        <taxon>Trichomonascaceae</taxon>
        <taxon>Wickerhamiella</taxon>
    </lineage>
</organism>
<keyword evidence="4 6" id="KW-0694">RNA-binding</keyword>
<name>A0A2T0FEL7_9ASCO</name>
<evidence type="ECO:0000256" key="4">
    <source>
        <dbReference type="ARBA" id="ARBA00022884"/>
    </source>
</evidence>
<dbReference type="Proteomes" id="UP000238350">
    <property type="component" value="Unassembled WGS sequence"/>
</dbReference>
<feature type="region of interest" description="Disordered" evidence="8">
    <location>
        <begin position="480"/>
        <end position="505"/>
    </location>
</feature>
<dbReference type="InterPro" id="IPR035979">
    <property type="entry name" value="RBD_domain_sf"/>
</dbReference>
<evidence type="ECO:0000256" key="3">
    <source>
        <dbReference type="ARBA" id="ARBA00022728"/>
    </source>
</evidence>
<dbReference type="Pfam" id="PF01480">
    <property type="entry name" value="PWI"/>
    <property type="match status" value="1"/>
</dbReference>
<evidence type="ECO:0000256" key="6">
    <source>
        <dbReference type="PROSITE-ProRule" id="PRU00176"/>
    </source>
</evidence>
<dbReference type="InterPro" id="IPR045137">
    <property type="entry name" value="RBM26/27"/>
</dbReference>